<evidence type="ECO:0000256" key="3">
    <source>
        <dbReference type="ARBA" id="ARBA00023211"/>
    </source>
</evidence>
<comment type="similarity">
    <text evidence="6">Belongs to the pseudouridine-5'-phosphate glycosidase family.</text>
</comment>
<reference evidence="7 8" key="1">
    <citation type="submission" date="2019-02" db="EMBL/GenBank/DDBJ databases">
        <title>Complete Genome Sequence and Methylome Analysis of free living Spirochaetas.</title>
        <authorList>
            <person name="Fomenkov A."/>
            <person name="Dubinina G."/>
            <person name="Leshcheva N."/>
            <person name="Mikheeva N."/>
            <person name="Grabovich M."/>
            <person name="Vincze T."/>
            <person name="Roberts R.J."/>
        </authorList>
    </citation>
    <scope>NUCLEOTIDE SEQUENCE [LARGE SCALE GENOMIC DNA]</scope>
    <source>
        <strain evidence="7 8">K2</strain>
    </source>
</reference>
<evidence type="ECO:0000256" key="6">
    <source>
        <dbReference type="HAMAP-Rule" id="MF_01876"/>
    </source>
</evidence>
<accession>A0A5C1QIT0</accession>
<keyword evidence="5 6" id="KW-0326">Glycosidase</keyword>
<gene>
    <name evidence="6" type="primary">psuG</name>
    <name evidence="7" type="ORF">EXM22_04995</name>
</gene>
<keyword evidence="2 6" id="KW-0378">Hydrolase</keyword>
<dbReference type="AlphaFoldDB" id="A0A5C1QIT0"/>
<evidence type="ECO:0000313" key="8">
    <source>
        <dbReference type="Proteomes" id="UP000324209"/>
    </source>
</evidence>
<feature type="active site" description="Proton donor" evidence="6">
    <location>
        <position position="26"/>
    </location>
</feature>
<evidence type="ECO:0000256" key="4">
    <source>
        <dbReference type="ARBA" id="ARBA00023239"/>
    </source>
</evidence>
<dbReference type="GO" id="GO:0004730">
    <property type="term" value="F:pseudouridylate synthase activity"/>
    <property type="evidence" value="ECO:0007669"/>
    <property type="project" value="UniProtKB-UniRule"/>
</dbReference>
<dbReference type="Proteomes" id="UP000324209">
    <property type="component" value="Chromosome"/>
</dbReference>
<evidence type="ECO:0000256" key="2">
    <source>
        <dbReference type="ARBA" id="ARBA00022801"/>
    </source>
</evidence>
<evidence type="ECO:0000256" key="5">
    <source>
        <dbReference type="ARBA" id="ARBA00023295"/>
    </source>
</evidence>
<dbReference type="SUPFAM" id="SSF110581">
    <property type="entry name" value="Indigoidine synthase A-like"/>
    <property type="match status" value="1"/>
</dbReference>
<feature type="binding site" evidence="6">
    <location>
        <position position="108"/>
    </location>
    <ligand>
        <name>substrate</name>
    </ligand>
</feature>
<evidence type="ECO:0000256" key="1">
    <source>
        <dbReference type="ARBA" id="ARBA00022723"/>
    </source>
</evidence>
<dbReference type="InterPro" id="IPR007342">
    <property type="entry name" value="PsuG"/>
</dbReference>
<dbReference type="InterPro" id="IPR022830">
    <property type="entry name" value="Indigdn_synthA-like"/>
</dbReference>
<feature type="binding site" evidence="6">
    <location>
        <begin position="142"/>
        <end position="144"/>
    </location>
    <ligand>
        <name>substrate</name>
    </ligand>
</feature>
<dbReference type="HAMAP" id="MF_01876">
    <property type="entry name" value="PsiMP_glycosidase"/>
    <property type="match status" value="1"/>
</dbReference>
<dbReference type="EC" id="4.2.1.70" evidence="6"/>
<dbReference type="PANTHER" id="PTHR42909:SF1">
    <property type="entry name" value="CARBOHYDRATE KINASE PFKB DOMAIN-CONTAINING PROTEIN"/>
    <property type="match status" value="1"/>
</dbReference>
<sequence length="305" mass="32837">MNQNYLDVKEEVAQAIQDGQAVLALESTIISHGMPYPENVETALKVEEIARKAGVVPATIAIIGGRLKAGLSHSEIEYFGKKGTDIAKASRRDLPYLISKGFDGATTVASTMIIAEMAQIPIFATGGIGGVHRGAETSFDISADLQELAQTKVAVICAGAKSILDIGLTLEYLETQGVPVLGYRTEELPAFYTQKSGYKVDYAMDSPEAIASLLKAKWEMGLKGGVVIANPIPEEYSMDPQMINSIIENALDDMKSLGIKGKESTPYLLARIAELSQGNSLHSNVELVYNNVRLASEISKSYFSK</sequence>
<comment type="subunit">
    <text evidence="6">Homotrimer.</text>
</comment>
<keyword evidence="8" id="KW-1185">Reference proteome</keyword>
<feature type="binding site" evidence="6">
    <location>
        <position position="140"/>
    </location>
    <ligand>
        <name>Mn(2+)</name>
        <dbReference type="ChEBI" id="CHEBI:29035"/>
    </ligand>
</feature>
<feature type="binding site" evidence="6">
    <location>
        <position position="88"/>
    </location>
    <ligand>
        <name>substrate</name>
    </ligand>
</feature>
<dbReference type="KEGG" id="ock:EXM22_04995"/>
<feature type="active site" description="Nucleophile" evidence="6">
    <location>
        <position position="161"/>
    </location>
</feature>
<evidence type="ECO:0000313" key="7">
    <source>
        <dbReference type="EMBL" id="QEN07377.1"/>
    </source>
</evidence>
<dbReference type="Pfam" id="PF04227">
    <property type="entry name" value="Indigoidine_A"/>
    <property type="match status" value="1"/>
</dbReference>
<dbReference type="PANTHER" id="PTHR42909">
    <property type="entry name" value="ZGC:136858"/>
    <property type="match status" value="1"/>
</dbReference>
<dbReference type="GO" id="GO:0005737">
    <property type="term" value="C:cytoplasm"/>
    <property type="evidence" value="ECO:0007669"/>
    <property type="project" value="TreeGrafter"/>
</dbReference>
<dbReference type="EMBL" id="CP036150">
    <property type="protein sequence ID" value="QEN07377.1"/>
    <property type="molecule type" value="Genomic_DNA"/>
</dbReference>
<dbReference type="OrthoDB" id="9805870at2"/>
<protein>
    <recommendedName>
        <fullName evidence="6">Pseudouridine-5'-phosphate glycosidase</fullName>
        <shortName evidence="6">PsiMP glycosidase</shortName>
        <ecNumber evidence="6">4.2.1.70</ecNumber>
    </recommendedName>
</protein>
<dbReference type="GO" id="GO:0016798">
    <property type="term" value="F:hydrolase activity, acting on glycosyl bonds"/>
    <property type="evidence" value="ECO:0007669"/>
    <property type="project" value="UniProtKB-KW"/>
</dbReference>
<comment type="function">
    <text evidence="6">Catalyzes the reversible cleavage of pseudouridine 5'-phosphate (PsiMP) to ribose 5-phosphate and uracil. Functions biologically in the cleavage direction, as part of a pseudouridine degradation pathway.</text>
</comment>
<keyword evidence="3 6" id="KW-0464">Manganese</keyword>
<comment type="catalytic activity">
    <reaction evidence="6">
        <text>D-ribose 5-phosphate + uracil = psi-UMP + H2O</text>
        <dbReference type="Rhea" id="RHEA:18337"/>
        <dbReference type="ChEBI" id="CHEBI:15377"/>
        <dbReference type="ChEBI" id="CHEBI:17568"/>
        <dbReference type="ChEBI" id="CHEBI:58380"/>
        <dbReference type="ChEBI" id="CHEBI:78346"/>
        <dbReference type="EC" id="4.2.1.70"/>
    </reaction>
</comment>
<dbReference type="GO" id="GO:0046113">
    <property type="term" value="P:nucleobase catabolic process"/>
    <property type="evidence" value="ECO:0007669"/>
    <property type="project" value="UniProtKB-UniRule"/>
</dbReference>
<keyword evidence="4 6" id="KW-0456">Lyase</keyword>
<dbReference type="GO" id="GO:0046872">
    <property type="term" value="F:metal ion binding"/>
    <property type="evidence" value="ECO:0007669"/>
    <property type="project" value="UniProtKB-KW"/>
</dbReference>
<keyword evidence="1 6" id="KW-0479">Metal-binding</keyword>
<organism evidence="7 8">
    <name type="scientific">Oceanispirochaeta crateris</name>
    <dbReference type="NCBI Taxonomy" id="2518645"/>
    <lineage>
        <taxon>Bacteria</taxon>
        <taxon>Pseudomonadati</taxon>
        <taxon>Spirochaetota</taxon>
        <taxon>Spirochaetia</taxon>
        <taxon>Spirochaetales</taxon>
        <taxon>Spirochaetaceae</taxon>
        <taxon>Oceanispirochaeta</taxon>
    </lineage>
</organism>
<dbReference type="Gene3D" id="3.40.1790.10">
    <property type="entry name" value="Indigoidine synthase domain"/>
    <property type="match status" value="1"/>
</dbReference>
<name>A0A5C1QIT0_9SPIO</name>
<dbReference type="RefSeq" id="WP_149485458.1">
    <property type="nucleotide sequence ID" value="NZ_CP036150.1"/>
</dbReference>
<comment type="cofactor">
    <cofactor evidence="6">
        <name>Mn(2+)</name>
        <dbReference type="ChEBI" id="CHEBI:29035"/>
    </cofactor>
    <text evidence="6">Binds 1 Mn(2+) ion per subunit.</text>
</comment>
<proteinExistence type="inferred from homology"/>